<evidence type="ECO:0000313" key="4">
    <source>
        <dbReference type="EMBL" id="SNT08087.1"/>
    </source>
</evidence>
<dbReference type="InterPro" id="IPR036409">
    <property type="entry name" value="Aldolase_II/adducin_N_sf"/>
</dbReference>
<evidence type="ECO:0000256" key="1">
    <source>
        <dbReference type="ARBA" id="ARBA00022723"/>
    </source>
</evidence>
<dbReference type="SUPFAM" id="SSF53639">
    <property type="entry name" value="AraD/HMP-PK domain-like"/>
    <property type="match status" value="1"/>
</dbReference>
<keyword evidence="1" id="KW-0479">Metal-binding</keyword>
<dbReference type="RefSeq" id="WP_089400559.1">
    <property type="nucleotide sequence ID" value="NZ_FZOT01000013.1"/>
</dbReference>
<dbReference type="EMBL" id="FZOT01000013">
    <property type="protein sequence ID" value="SNT08087.1"/>
    <property type="molecule type" value="Genomic_DNA"/>
</dbReference>
<dbReference type="PANTHER" id="PTHR22789">
    <property type="entry name" value="FUCULOSE PHOSPHATE ALDOLASE"/>
    <property type="match status" value="1"/>
</dbReference>
<reference evidence="4 5" key="1">
    <citation type="submission" date="2017-06" db="EMBL/GenBank/DDBJ databases">
        <authorList>
            <person name="Kim H.J."/>
            <person name="Triplett B.A."/>
        </authorList>
    </citation>
    <scope>NUCLEOTIDE SEQUENCE [LARGE SCALE GENOMIC DNA]</scope>
    <source>
        <strain evidence="4 5">U15</strain>
    </source>
</reference>
<dbReference type="Proteomes" id="UP000198284">
    <property type="component" value="Unassembled WGS sequence"/>
</dbReference>
<proteinExistence type="predicted"/>
<dbReference type="InterPro" id="IPR001303">
    <property type="entry name" value="Aldolase_II/adducin_N"/>
</dbReference>
<dbReference type="GO" id="GO:0046872">
    <property type="term" value="F:metal ion binding"/>
    <property type="evidence" value="ECO:0007669"/>
    <property type="project" value="UniProtKB-KW"/>
</dbReference>
<sequence>MTDHEQHLRQEICRVGKSLFDRGYAHATAGNISARLPQEQGGGFLITPTDACLGFLEPQRIARVGTDGVQVSGDRASKTLVLHRRIYEADADAGCVIHTHSTHLVQLTLSGVWQSDAILPPITPYFVMKVGRVPLIAYQRPGNPAVGDEVAAKIAGMRDAGTPIRAVLLERLGPNVWHRDPASAMATVEELEETAKLWLQAQPRPEPLSLSAIDELRQHFGAVW</sequence>
<dbReference type="Pfam" id="PF00596">
    <property type="entry name" value="Aldolase_II"/>
    <property type="match status" value="1"/>
</dbReference>
<dbReference type="PANTHER" id="PTHR22789:SF0">
    <property type="entry name" value="3-OXO-TETRONATE 4-PHOSPHATE DECARBOXYLASE-RELATED"/>
    <property type="match status" value="1"/>
</dbReference>
<dbReference type="GO" id="GO:0005829">
    <property type="term" value="C:cytosol"/>
    <property type="evidence" value="ECO:0007669"/>
    <property type="project" value="TreeGrafter"/>
</dbReference>
<name>A0A239JQG6_9BURK</name>
<protein>
    <submittedName>
        <fullName evidence="4">Ribulose-5-phosphate 4-epimerase/Fuculose-1-phosphate aldolase</fullName>
    </submittedName>
</protein>
<dbReference type="SMART" id="SM01007">
    <property type="entry name" value="Aldolase_II"/>
    <property type="match status" value="1"/>
</dbReference>
<keyword evidence="2" id="KW-0456">Lyase</keyword>
<evidence type="ECO:0000313" key="5">
    <source>
        <dbReference type="Proteomes" id="UP000198284"/>
    </source>
</evidence>
<evidence type="ECO:0000256" key="2">
    <source>
        <dbReference type="ARBA" id="ARBA00023239"/>
    </source>
</evidence>
<dbReference type="GO" id="GO:0016832">
    <property type="term" value="F:aldehyde-lyase activity"/>
    <property type="evidence" value="ECO:0007669"/>
    <property type="project" value="TreeGrafter"/>
</dbReference>
<dbReference type="OrthoDB" id="5500703at2"/>
<accession>A0A239JQG6</accession>
<dbReference type="GO" id="GO:0019323">
    <property type="term" value="P:pentose catabolic process"/>
    <property type="evidence" value="ECO:0007669"/>
    <property type="project" value="TreeGrafter"/>
</dbReference>
<keyword evidence="5" id="KW-1185">Reference proteome</keyword>
<feature type="domain" description="Class II aldolase/adducin N-terminal" evidence="3">
    <location>
        <begin position="10"/>
        <end position="199"/>
    </location>
</feature>
<organism evidence="4 5">
    <name type="scientific">Noviherbaspirillum humi</name>
    <dbReference type="NCBI Taxonomy" id="1688639"/>
    <lineage>
        <taxon>Bacteria</taxon>
        <taxon>Pseudomonadati</taxon>
        <taxon>Pseudomonadota</taxon>
        <taxon>Betaproteobacteria</taxon>
        <taxon>Burkholderiales</taxon>
        <taxon>Oxalobacteraceae</taxon>
        <taxon>Noviherbaspirillum</taxon>
    </lineage>
</organism>
<dbReference type="AlphaFoldDB" id="A0A239JQG6"/>
<dbReference type="InterPro" id="IPR050197">
    <property type="entry name" value="Aldolase_class_II_sugar_metab"/>
</dbReference>
<dbReference type="Gene3D" id="3.40.225.10">
    <property type="entry name" value="Class II aldolase/adducin N-terminal domain"/>
    <property type="match status" value="1"/>
</dbReference>
<gene>
    <name evidence="4" type="ORF">SAMN06265795_11358</name>
</gene>
<dbReference type="NCBIfam" id="NF006000">
    <property type="entry name" value="PRK08130.1"/>
    <property type="match status" value="1"/>
</dbReference>
<evidence type="ECO:0000259" key="3">
    <source>
        <dbReference type="SMART" id="SM01007"/>
    </source>
</evidence>